<dbReference type="Proteomes" id="UP000186104">
    <property type="component" value="Chromosome"/>
</dbReference>
<keyword evidence="1" id="KW-0456">Lyase</keyword>
<dbReference type="GO" id="GO:0008684">
    <property type="term" value="F:2-oxopent-4-enoate hydratase activity"/>
    <property type="evidence" value="ECO:0007669"/>
    <property type="project" value="TreeGrafter"/>
</dbReference>
<protein>
    <submittedName>
        <fullName evidence="3">2-keto-4-pentenoate hydratase 3</fullName>
    </submittedName>
</protein>
<dbReference type="InterPro" id="IPR011234">
    <property type="entry name" value="Fumarylacetoacetase-like_C"/>
</dbReference>
<dbReference type="Gene3D" id="3.90.850.10">
    <property type="entry name" value="Fumarylacetoacetase-like, C-terminal domain"/>
    <property type="match status" value="1"/>
</dbReference>
<evidence type="ECO:0000313" key="4">
    <source>
        <dbReference type="Proteomes" id="UP000186104"/>
    </source>
</evidence>
<dbReference type="STRING" id="499555.BJL86_0685"/>
<dbReference type="Pfam" id="PF01557">
    <property type="entry name" value="FAA_hydrolase"/>
    <property type="match status" value="1"/>
</dbReference>
<evidence type="ECO:0000259" key="2">
    <source>
        <dbReference type="Pfam" id="PF01557"/>
    </source>
</evidence>
<dbReference type="RefSeq" id="WP_067474531.1">
    <property type="nucleotide sequence ID" value="NZ_CP015961.1"/>
</dbReference>
<feature type="domain" description="Fumarylacetoacetase-like C-terminal" evidence="2">
    <location>
        <begin position="108"/>
        <end position="263"/>
    </location>
</feature>
<proteinExistence type="predicted"/>
<dbReference type="PANTHER" id="PTHR30143:SF0">
    <property type="entry name" value="2-KETO-4-PENTENOATE HYDRATASE"/>
    <property type="match status" value="1"/>
</dbReference>
<dbReference type="EMBL" id="CP015961">
    <property type="protein sequence ID" value="ANI91487.1"/>
    <property type="molecule type" value="Genomic_DNA"/>
</dbReference>
<reference evidence="3 4" key="1">
    <citation type="submission" date="2016-06" db="EMBL/GenBank/DDBJ databases">
        <title>Complete genome sequence of a saline-alkali tolerant type strain Dietzia timorensis ID05-A0528T.</title>
        <authorList>
            <person name="Wu X."/>
        </authorList>
    </citation>
    <scope>NUCLEOTIDE SEQUENCE [LARGE SCALE GENOMIC DNA]</scope>
    <source>
        <strain evidence="3 4">ID05-A0528</strain>
    </source>
</reference>
<dbReference type="InterPro" id="IPR036663">
    <property type="entry name" value="Fumarylacetoacetase_C_sf"/>
</dbReference>
<dbReference type="PANTHER" id="PTHR30143">
    <property type="entry name" value="ACID HYDRATASE"/>
    <property type="match status" value="1"/>
</dbReference>
<accession>A0A173LJP1</accession>
<keyword evidence="4" id="KW-1185">Reference proteome</keyword>
<dbReference type="SUPFAM" id="SSF56529">
    <property type="entry name" value="FAH"/>
    <property type="match status" value="1"/>
</dbReference>
<dbReference type="KEGG" id="dtm:BJL86_0685"/>
<organism evidence="3 4">
    <name type="scientific">Dietzia timorensis</name>
    <dbReference type="NCBI Taxonomy" id="499555"/>
    <lineage>
        <taxon>Bacteria</taxon>
        <taxon>Bacillati</taxon>
        <taxon>Actinomycetota</taxon>
        <taxon>Actinomycetes</taxon>
        <taxon>Mycobacteriales</taxon>
        <taxon>Dietziaceae</taxon>
        <taxon>Dietzia</taxon>
    </lineage>
</organism>
<name>A0A173LJP1_9ACTN</name>
<dbReference type="InterPro" id="IPR050772">
    <property type="entry name" value="Hydratase-Decarb/MhpD_sf"/>
</dbReference>
<evidence type="ECO:0000256" key="1">
    <source>
        <dbReference type="ARBA" id="ARBA00023239"/>
    </source>
</evidence>
<dbReference type="AlphaFoldDB" id="A0A173LJP1"/>
<dbReference type="GO" id="GO:0005737">
    <property type="term" value="C:cytoplasm"/>
    <property type="evidence" value="ECO:0007669"/>
    <property type="project" value="TreeGrafter"/>
</dbReference>
<sequence>MSEQNLTLDEAQITDLAQSLWDAETRAEPIAPLTDTHPGMTPDDAFAVALVNIRRRIDAGAKVTGHKVGLASEAMQKMMGVGEPDYGHLLDVMEYSESVPVDTSKLCRPRVELEVAFILGKDIPAEGVSDEELPEYIEWVVPSIELIDSRIADWKITLADTIADNASSCGYIVGEQRVSMSDIDVASIRVDMHKNSEHVATGSSDAVLGNPLNAVSWLARKVSSFGVRLRAGDVLLPGTAIRAEDVAPGDHVRAEFEGLGSVTLDFV</sequence>
<gene>
    <name evidence="3" type="ORF">BJL86_0685</name>
</gene>
<evidence type="ECO:0000313" key="3">
    <source>
        <dbReference type="EMBL" id="ANI91487.1"/>
    </source>
</evidence>